<dbReference type="InterPro" id="IPR034660">
    <property type="entry name" value="DinB/YfiT-like"/>
</dbReference>
<dbReference type="EMBL" id="FTNK01000015">
    <property type="protein sequence ID" value="SIR48000.1"/>
    <property type="molecule type" value="Genomic_DNA"/>
</dbReference>
<proteinExistence type="predicted"/>
<dbReference type="SUPFAM" id="SSF109854">
    <property type="entry name" value="DinB/YfiT-like putative metalloenzymes"/>
    <property type="match status" value="1"/>
</dbReference>
<keyword evidence="2" id="KW-1185">Reference proteome</keyword>
<dbReference type="Gene3D" id="1.20.120.450">
    <property type="entry name" value="dinb family like domain"/>
    <property type="match status" value="1"/>
</dbReference>
<sequence>MSQIVHIVIEQMNAQLEKVVNGVQRLSEEEVWLRLAPNMNSVANLCIHLAGSEYQHFVSGLGNKPFIRERSQEFDRVGGYTKEQLLDQLQTVRRESIQVLNGITDEDLQRQVKIYFNGEDWKRMKGIDAEESERYVVRSIQSHLVYIAEHMGYHTGQIVLITKLLLKSSATL</sequence>
<evidence type="ECO:0000313" key="1">
    <source>
        <dbReference type="EMBL" id="SIR48000.1"/>
    </source>
</evidence>
<evidence type="ECO:0000313" key="2">
    <source>
        <dbReference type="Proteomes" id="UP000186666"/>
    </source>
</evidence>
<protein>
    <submittedName>
        <fullName evidence="1">Uncharacterized damage-inducible protein DinB (Forms a four-helix bundle)</fullName>
    </submittedName>
</protein>
<dbReference type="Pfam" id="PF07609">
    <property type="entry name" value="DUF1572"/>
    <property type="match status" value="1"/>
</dbReference>
<accession>A0ABY1K9V0</accession>
<dbReference type="RefSeq" id="WP_068583629.1">
    <property type="nucleotide sequence ID" value="NZ_FTNK01000015.1"/>
</dbReference>
<dbReference type="InterPro" id="IPR011466">
    <property type="entry name" value="DUF1572"/>
</dbReference>
<comment type="caution">
    <text evidence="1">The sequence shown here is derived from an EMBL/GenBank/DDBJ whole genome shotgun (WGS) entry which is preliminary data.</text>
</comment>
<reference evidence="1 2" key="1">
    <citation type="submission" date="2017-01" db="EMBL/GenBank/DDBJ databases">
        <authorList>
            <person name="Varghese N."/>
            <person name="Submissions S."/>
        </authorList>
    </citation>
    <scope>NUCLEOTIDE SEQUENCE [LARGE SCALE GENOMIC DNA]</scope>
    <source>
        <strain evidence="1 2">ATCC 23464</strain>
    </source>
</reference>
<organism evidence="1 2">
    <name type="scientific">Paenibacillus macquariensis</name>
    <dbReference type="NCBI Taxonomy" id="948756"/>
    <lineage>
        <taxon>Bacteria</taxon>
        <taxon>Bacillati</taxon>
        <taxon>Bacillota</taxon>
        <taxon>Bacilli</taxon>
        <taxon>Bacillales</taxon>
        <taxon>Paenibacillaceae</taxon>
        <taxon>Paenibacillus</taxon>
    </lineage>
</organism>
<gene>
    <name evidence="1" type="ORF">SAMN05421578_11583</name>
</gene>
<dbReference type="Proteomes" id="UP000186666">
    <property type="component" value="Unassembled WGS sequence"/>
</dbReference>
<name>A0ABY1K9V0_9BACL</name>